<dbReference type="Gene3D" id="3.40.50.1370">
    <property type="entry name" value="Aspartate/ornithine carbamoyltransferase"/>
    <property type="match status" value="2"/>
</dbReference>
<dbReference type="RefSeq" id="WP_069095082.1">
    <property type="nucleotide sequence ID" value="NZ_MASI01000004.1"/>
</dbReference>
<keyword evidence="7" id="KW-0963">Cytoplasm</keyword>
<reference evidence="10 11" key="1">
    <citation type="submission" date="2016-07" db="EMBL/GenBank/DDBJ databases">
        <title>Draft genome sequence of Methyloligella halotolerans C2T (VKM B-2706T=CCUG 61687T=DSM 25045T), a halotolerant polyhydroxybutyrate accumulating methylotroph.</title>
        <authorList>
            <person name="Vasilenko O.V."/>
            <person name="Doronina N.V."/>
            <person name="Poroshina M.N."/>
            <person name="Tarlachkov S.V."/>
            <person name="Trotsenko Y.A."/>
        </authorList>
    </citation>
    <scope>NUCLEOTIDE SEQUENCE [LARGE SCALE GENOMIC DNA]</scope>
    <source>
        <strain evidence="10 11">VKM B-2706</strain>
    </source>
</reference>
<feature type="binding site" evidence="7">
    <location>
        <position position="97"/>
    </location>
    <ligand>
        <name>carbamoyl phosphate</name>
        <dbReference type="ChEBI" id="CHEBI:58228"/>
    </ligand>
</feature>
<feature type="binding site" evidence="7">
    <location>
        <position position="179"/>
    </location>
    <ligand>
        <name>L-ornithine</name>
        <dbReference type="ChEBI" id="CHEBI:46911"/>
    </ligand>
</feature>
<dbReference type="Pfam" id="PF02729">
    <property type="entry name" value="OTCace_N"/>
    <property type="match status" value="1"/>
</dbReference>
<sequence length="327" mass="35339">MQKATTQISHSLPQPGASGELRHFLDIGDLDTATLKKILAHAHEMKAERKSGPAPLLPGAVLAMIFEKPSTRTRVSFEVAIHELGGKAVVLNPNEMQLGRGETIADTAKVLSRYVDAIMLRTGPHDTLLELAGNADVPVINGLTGRTHPCQIMADIMTYEERKGSIEGATVAWVGDANNVAASWIHAAARFGFALKIAAPKEYPPAEELVAFARAENADVVVTQDPGEAATDADCIVTDVWVSMGDADGEQRKKLLRPYQVNAALMEKAKSDAIFMHCLPAHRDDEVTAEVIDGPQSVVWDEAENRLHAQKAILAWCLESKSKQLGD</sequence>
<keyword evidence="5 7" id="KW-0808">Transferase</keyword>
<dbReference type="Proteomes" id="UP000095087">
    <property type="component" value="Unassembled WGS sequence"/>
</dbReference>
<feature type="domain" description="Aspartate/ornithine carbamoyltransferase Asp/Orn-binding" evidence="8">
    <location>
        <begin position="168"/>
        <end position="317"/>
    </location>
</feature>
<dbReference type="PANTHER" id="PTHR45753:SF3">
    <property type="entry name" value="ORNITHINE TRANSCARBAMYLASE, MITOCHONDRIAL"/>
    <property type="match status" value="1"/>
</dbReference>
<proteinExistence type="inferred from homology"/>
<evidence type="ECO:0000256" key="2">
    <source>
        <dbReference type="ARBA" id="ARBA00004975"/>
    </source>
</evidence>
<name>A0A1E2RXT5_9HYPH</name>
<dbReference type="NCBIfam" id="NF001986">
    <property type="entry name" value="PRK00779.1"/>
    <property type="match status" value="1"/>
</dbReference>
<dbReference type="PRINTS" id="PR00100">
    <property type="entry name" value="AOTCASE"/>
</dbReference>
<dbReference type="GO" id="GO:0004585">
    <property type="term" value="F:ornithine carbamoyltransferase activity"/>
    <property type="evidence" value="ECO:0007669"/>
    <property type="project" value="UniProtKB-UniRule"/>
</dbReference>
<feature type="binding site" evidence="7">
    <location>
        <begin position="148"/>
        <end position="151"/>
    </location>
    <ligand>
        <name>carbamoyl phosphate</name>
        <dbReference type="ChEBI" id="CHEBI:58228"/>
    </ligand>
</feature>
<dbReference type="OrthoDB" id="9802587at2"/>
<dbReference type="InterPro" id="IPR036901">
    <property type="entry name" value="Asp/Orn_carbamoylTrfase_sf"/>
</dbReference>
<dbReference type="EMBL" id="MASI01000004">
    <property type="protein sequence ID" value="ODA67047.1"/>
    <property type="molecule type" value="Genomic_DNA"/>
</dbReference>
<dbReference type="GO" id="GO:0019240">
    <property type="term" value="P:citrulline biosynthetic process"/>
    <property type="evidence" value="ECO:0007669"/>
    <property type="project" value="TreeGrafter"/>
</dbReference>
<comment type="pathway">
    <text evidence="2">Amino-acid biosynthesis; L-arginine biosynthesis; L-arginine from L-ornithine and carbamoyl phosphate: step 1/3.</text>
</comment>
<comment type="similarity">
    <text evidence="3 7">Belongs to the aspartate/ornithine carbamoyltransferase superfamily. OTCase family.</text>
</comment>
<accession>A0A1E2RXT5</accession>
<dbReference type="GO" id="GO:0016597">
    <property type="term" value="F:amino acid binding"/>
    <property type="evidence" value="ECO:0007669"/>
    <property type="project" value="InterPro"/>
</dbReference>
<dbReference type="InterPro" id="IPR002292">
    <property type="entry name" value="Orn/put_carbamltrans"/>
</dbReference>
<evidence type="ECO:0000256" key="7">
    <source>
        <dbReference type="HAMAP-Rule" id="MF_01109"/>
    </source>
</evidence>
<organism evidence="10 11">
    <name type="scientific">Methyloligella halotolerans</name>
    <dbReference type="NCBI Taxonomy" id="1177755"/>
    <lineage>
        <taxon>Bacteria</taxon>
        <taxon>Pseudomonadati</taxon>
        <taxon>Pseudomonadota</taxon>
        <taxon>Alphaproteobacteria</taxon>
        <taxon>Hyphomicrobiales</taxon>
        <taxon>Hyphomicrobiaceae</taxon>
        <taxon>Methyloligella</taxon>
    </lineage>
</organism>
<keyword evidence="11" id="KW-1185">Reference proteome</keyword>
<dbReference type="GO" id="GO:0005737">
    <property type="term" value="C:cytoplasm"/>
    <property type="evidence" value="ECO:0007669"/>
    <property type="project" value="UniProtKB-SubCell"/>
</dbReference>
<dbReference type="Pfam" id="PF00185">
    <property type="entry name" value="OTCace"/>
    <property type="match status" value="1"/>
</dbReference>
<evidence type="ECO:0000256" key="5">
    <source>
        <dbReference type="ARBA" id="ARBA00022679"/>
    </source>
</evidence>
<evidence type="ECO:0000256" key="1">
    <source>
        <dbReference type="ARBA" id="ARBA00003822"/>
    </source>
</evidence>
<comment type="caution">
    <text evidence="10">The sequence shown here is derived from an EMBL/GenBank/DDBJ whole genome shotgun (WGS) entry which is preliminary data.</text>
</comment>
<evidence type="ECO:0000259" key="8">
    <source>
        <dbReference type="Pfam" id="PF00185"/>
    </source>
</evidence>
<dbReference type="InterPro" id="IPR006130">
    <property type="entry name" value="Asp/Orn_carbamoylTrfase"/>
</dbReference>
<feature type="binding site" evidence="7">
    <location>
        <position position="306"/>
    </location>
    <ligand>
        <name>carbamoyl phosphate</name>
        <dbReference type="ChEBI" id="CHEBI:58228"/>
    </ligand>
</feature>
<dbReference type="HAMAP" id="MF_01109">
    <property type="entry name" value="OTCase"/>
    <property type="match status" value="1"/>
</dbReference>
<dbReference type="InterPro" id="IPR006132">
    <property type="entry name" value="Asp/Orn_carbamoyltranf_P-bd"/>
</dbReference>
<protein>
    <recommendedName>
        <fullName evidence="4 7">Ornithine carbamoyltransferase</fullName>
        <shortName evidence="7">OTCase</shortName>
        <ecNumber evidence="4 7">2.1.3.3</ecNumber>
    </recommendedName>
</protein>
<evidence type="ECO:0000256" key="4">
    <source>
        <dbReference type="ARBA" id="ARBA00013007"/>
    </source>
</evidence>
<comment type="subcellular location">
    <subcellularLocation>
        <location evidence="7">Cytoplasm</location>
    </subcellularLocation>
</comment>
<dbReference type="SUPFAM" id="SSF53671">
    <property type="entry name" value="Aspartate/ornithine carbamoyltransferase"/>
    <property type="match status" value="1"/>
</dbReference>
<feature type="binding site" evidence="7">
    <location>
        <begin position="278"/>
        <end position="279"/>
    </location>
    <ligand>
        <name>carbamoyl phosphate</name>
        <dbReference type="ChEBI" id="CHEBI:58228"/>
    </ligand>
</feature>
<dbReference type="NCBIfam" id="TIGR00658">
    <property type="entry name" value="orni_carb_tr"/>
    <property type="match status" value="1"/>
</dbReference>
<dbReference type="InterPro" id="IPR006131">
    <property type="entry name" value="Asp_carbamoyltransf_Asp/Orn-bd"/>
</dbReference>
<dbReference type="PANTHER" id="PTHR45753">
    <property type="entry name" value="ORNITHINE CARBAMOYLTRANSFERASE, MITOCHONDRIAL"/>
    <property type="match status" value="1"/>
</dbReference>
<dbReference type="AlphaFoldDB" id="A0A1E2RXT5"/>
<feature type="binding site" evidence="7">
    <location>
        <begin position="70"/>
        <end position="73"/>
    </location>
    <ligand>
        <name>carbamoyl phosphate</name>
        <dbReference type="ChEBI" id="CHEBI:58228"/>
    </ligand>
</feature>
<comment type="function">
    <text evidence="1">Reversibly catalyzes the transfer of the carbamoyl group from carbamoyl phosphate (CP) to the N(epsilon) atom of ornithine (ORN) to produce L-citrulline.</text>
</comment>
<dbReference type="FunFam" id="3.40.50.1370:FF:000008">
    <property type="entry name" value="Ornithine carbamoyltransferase"/>
    <property type="match status" value="1"/>
</dbReference>
<feature type="binding site" evidence="7">
    <location>
        <position position="239"/>
    </location>
    <ligand>
        <name>L-ornithine</name>
        <dbReference type="ChEBI" id="CHEBI:46911"/>
    </ligand>
</feature>
<dbReference type="PATRIC" id="fig|1177755.3.peg.1796"/>
<comment type="catalytic activity">
    <reaction evidence="6 7">
        <text>carbamoyl phosphate + L-ornithine = L-citrulline + phosphate + H(+)</text>
        <dbReference type="Rhea" id="RHEA:19513"/>
        <dbReference type="ChEBI" id="CHEBI:15378"/>
        <dbReference type="ChEBI" id="CHEBI:43474"/>
        <dbReference type="ChEBI" id="CHEBI:46911"/>
        <dbReference type="ChEBI" id="CHEBI:57743"/>
        <dbReference type="ChEBI" id="CHEBI:58228"/>
        <dbReference type="EC" id="2.1.3.3"/>
    </reaction>
</comment>
<evidence type="ECO:0000256" key="3">
    <source>
        <dbReference type="ARBA" id="ARBA00007805"/>
    </source>
</evidence>
<evidence type="ECO:0000259" key="9">
    <source>
        <dbReference type="Pfam" id="PF02729"/>
    </source>
</evidence>
<dbReference type="EC" id="2.1.3.3" evidence="4 7"/>
<evidence type="ECO:0000313" key="10">
    <source>
        <dbReference type="EMBL" id="ODA67047.1"/>
    </source>
</evidence>
<dbReference type="InterPro" id="IPR024904">
    <property type="entry name" value="OTCase_ArgI"/>
</dbReference>
<evidence type="ECO:0000256" key="6">
    <source>
        <dbReference type="ARBA" id="ARBA00048772"/>
    </source>
</evidence>
<dbReference type="PROSITE" id="PS00097">
    <property type="entry name" value="CARBAMOYLTRANSFERASE"/>
    <property type="match status" value="1"/>
</dbReference>
<evidence type="ECO:0000313" key="11">
    <source>
        <dbReference type="Proteomes" id="UP000095087"/>
    </source>
</evidence>
<gene>
    <name evidence="10" type="ORF">A7A08_01790</name>
</gene>
<dbReference type="STRING" id="1177755.A7A08_01790"/>
<feature type="binding site" evidence="7">
    <location>
        <begin position="243"/>
        <end position="244"/>
    </location>
    <ligand>
        <name>L-ornithine</name>
        <dbReference type="ChEBI" id="CHEBI:46911"/>
    </ligand>
</feature>
<feature type="binding site" evidence="7">
    <location>
        <position position="121"/>
    </location>
    <ligand>
        <name>carbamoyl phosphate</name>
        <dbReference type="ChEBI" id="CHEBI:58228"/>
    </ligand>
</feature>
<dbReference type="GO" id="GO:0042450">
    <property type="term" value="P:L-arginine biosynthetic process via ornithine"/>
    <property type="evidence" value="ECO:0007669"/>
    <property type="project" value="UniProtKB-UniRule"/>
</dbReference>
<dbReference type="PRINTS" id="PR00102">
    <property type="entry name" value="OTCASE"/>
</dbReference>
<feature type="domain" description="Aspartate/ornithine carbamoyltransferase carbamoyl-P binding" evidence="9">
    <location>
        <begin position="22"/>
        <end position="161"/>
    </location>
</feature>